<organism evidence="7">
    <name type="scientific">hydrothermal vent metagenome</name>
    <dbReference type="NCBI Taxonomy" id="652676"/>
    <lineage>
        <taxon>unclassified sequences</taxon>
        <taxon>metagenomes</taxon>
        <taxon>ecological metagenomes</taxon>
    </lineage>
</organism>
<evidence type="ECO:0000256" key="5">
    <source>
        <dbReference type="ARBA" id="ARBA00023002"/>
    </source>
</evidence>
<dbReference type="GO" id="GO:0046655">
    <property type="term" value="P:folic acid metabolic process"/>
    <property type="evidence" value="ECO:0007669"/>
    <property type="project" value="TreeGrafter"/>
</dbReference>
<sequence length="179" mass="20355">MHHERVSVTKIELKDMPMIISLIAAMDKNRLIGAENALPWHLPADFKHFKEVTMAKPIVMGRKTYESIGRPLPGRQNIVISRSGFAAEGVTVVDSIDSALDLPGDVEEVMIIGGCSFYEQIIDRADRMYLTFVDAECEGDAWFPEFDQSQWRVIQQQSVKADDKNNYDFEIVTYERLKG</sequence>
<keyword evidence="4" id="KW-0521">NADP</keyword>
<dbReference type="PRINTS" id="PR00070">
    <property type="entry name" value="DHFR"/>
</dbReference>
<comment type="pathway">
    <text evidence="1">Cofactor biosynthesis; tetrahydrofolate biosynthesis; 5,6,7,8-tetrahydrofolate from 7,8-dihydrofolate: step 1/1.</text>
</comment>
<proteinExistence type="predicted"/>
<evidence type="ECO:0000259" key="6">
    <source>
        <dbReference type="PROSITE" id="PS51330"/>
    </source>
</evidence>
<dbReference type="GO" id="GO:0046452">
    <property type="term" value="P:dihydrofolate metabolic process"/>
    <property type="evidence" value="ECO:0007669"/>
    <property type="project" value="TreeGrafter"/>
</dbReference>
<evidence type="ECO:0000256" key="3">
    <source>
        <dbReference type="ARBA" id="ARBA00022563"/>
    </source>
</evidence>
<dbReference type="EC" id="1.5.1.3" evidence="2"/>
<dbReference type="GO" id="GO:0050661">
    <property type="term" value="F:NADP binding"/>
    <property type="evidence" value="ECO:0007669"/>
    <property type="project" value="InterPro"/>
</dbReference>
<dbReference type="PROSITE" id="PS51330">
    <property type="entry name" value="DHFR_2"/>
    <property type="match status" value="1"/>
</dbReference>
<dbReference type="InterPro" id="IPR017925">
    <property type="entry name" value="DHFR_CS"/>
</dbReference>
<accession>A0A3B0XE92</accession>
<dbReference type="PANTHER" id="PTHR48069:SF3">
    <property type="entry name" value="DIHYDROFOLATE REDUCTASE"/>
    <property type="match status" value="1"/>
</dbReference>
<evidence type="ECO:0000313" key="7">
    <source>
        <dbReference type="EMBL" id="VAW62603.1"/>
    </source>
</evidence>
<dbReference type="GO" id="GO:0005829">
    <property type="term" value="C:cytosol"/>
    <property type="evidence" value="ECO:0007669"/>
    <property type="project" value="TreeGrafter"/>
</dbReference>
<dbReference type="InterPro" id="IPR024072">
    <property type="entry name" value="DHFR-like_dom_sf"/>
</dbReference>
<dbReference type="Pfam" id="PF00186">
    <property type="entry name" value="DHFR_1"/>
    <property type="match status" value="1"/>
</dbReference>
<reference evidence="7" key="1">
    <citation type="submission" date="2018-06" db="EMBL/GenBank/DDBJ databases">
        <authorList>
            <person name="Zhirakovskaya E."/>
        </authorList>
    </citation>
    <scope>NUCLEOTIDE SEQUENCE</scope>
</reference>
<dbReference type="AlphaFoldDB" id="A0A3B0XE92"/>
<dbReference type="PROSITE" id="PS00075">
    <property type="entry name" value="DHFR_1"/>
    <property type="match status" value="1"/>
</dbReference>
<dbReference type="InterPro" id="IPR001796">
    <property type="entry name" value="DHFR_dom"/>
</dbReference>
<dbReference type="GO" id="GO:0046654">
    <property type="term" value="P:tetrahydrofolate biosynthetic process"/>
    <property type="evidence" value="ECO:0007669"/>
    <property type="project" value="InterPro"/>
</dbReference>
<dbReference type="Gene3D" id="3.40.430.10">
    <property type="entry name" value="Dihydrofolate Reductase, subunit A"/>
    <property type="match status" value="1"/>
</dbReference>
<dbReference type="NCBIfam" id="NF008037">
    <property type="entry name" value="PRK10769.1"/>
    <property type="match status" value="1"/>
</dbReference>
<keyword evidence="3" id="KW-0554">One-carbon metabolism</keyword>
<dbReference type="PIRSF" id="PIRSF000194">
    <property type="entry name" value="DHFR"/>
    <property type="match status" value="1"/>
</dbReference>
<dbReference type="GO" id="GO:0043168">
    <property type="term" value="F:anion binding"/>
    <property type="evidence" value="ECO:0007669"/>
    <property type="project" value="UniProtKB-ARBA"/>
</dbReference>
<name>A0A3B0XE92_9ZZZZ</name>
<dbReference type="InterPro" id="IPR012259">
    <property type="entry name" value="DHFR"/>
</dbReference>
<evidence type="ECO:0000256" key="4">
    <source>
        <dbReference type="ARBA" id="ARBA00022857"/>
    </source>
</evidence>
<dbReference type="SUPFAM" id="SSF53597">
    <property type="entry name" value="Dihydrofolate reductase-like"/>
    <property type="match status" value="1"/>
</dbReference>
<dbReference type="EMBL" id="UOFI01000023">
    <property type="protein sequence ID" value="VAW62603.1"/>
    <property type="molecule type" value="Genomic_DNA"/>
</dbReference>
<feature type="domain" description="DHFR" evidence="6">
    <location>
        <begin position="19"/>
        <end position="176"/>
    </location>
</feature>
<protein>
    <recommendedName>
        <fullName evidence="2">dihydrofolate reductase</fullName>
        <ecNumber evidence="2">1.5.1.3</ecNumber>
    </recommendedName>
</protein>
<dbReference type="PANTHER" id="PTHR48069">
    <property type="entry name" value="DIHYDROFOLATE REDUCTASE"/>
    <property type="match status" value="1"/>
</dbReference>
<evidence type="ECO:0000256" key="2">
    <source>
        <dbReference type="ARBA" id="ARBA00012856"/>
    </source>
</evidence>
<gene>
    <name evidence="7" type="ORF">MNBD_GAMMA09-3794</name>
</gene>
<dbReference type="CDD" id="cd00209">
    <property type="entry name" value="DHFR"/>
    <property type="match status" value="1"/>
</dbReference>
<dbReference type="FunFam" id="3.40.430.10:FF:000001">
    <property type="entry name" value="Dihydrofolate reductase"/>
    <property type="match status" value="1"/>
</dbReference>
<keyword evidence="5 7" id="KW-0560">Oxidoreductase</keyword>
<dbReference type="GO" id="GO:0006730">
    <property type="term" value="P:one-carbon metabolic process"/>
    <property type="evidence" value="ECO:0007669"/>
    <property type="project" value="UniProtKB-KW"/>
</dbReference>
<dbReference type="GO" id="GO:0004146">
    <property type="term" value="F:dihydrofolate reductase activity"/>
    <property type="evidence" value="ECO:0007669"/>
    <property type="project" value="UniProtKB-EC"/>
</dbReference>
<evidence type="ECO:0000256" key="1">
    <source>
        <dbReference type="ARBA" id="ARBA00004903"/>
    </source>
</evidence>